<dbReference type="RefSeq" id="WP_097109414.1">
    <property type="nucleotide sequence ID" value="NZ_OCPC01000007.1"/>
</dbReference>
<name>A0A286IFN7_9HYPH</name>
<organism evidence="6 7">
    <name type="scientific">Hoeflea halophila</name>
    <dbReference type="NCBI Taxonomy" id="714899"/>
    <lineage>
        <taxon>Bacteria</taxon>
        <taxon>Pseudomonadati</taxon>
        <taxon>Pseudomonadota</taxon>
        <taxon>Alphaproteobacteria</taxon>
        <taxon>Hyphomicrobiales</taxon>
        <taxon>Rhizobiaceae</taxon>
        <taxon>Hoeflea</taxon>
    </lineage>
</organism>
<dbReference type="PANTHER" id="PTHR30483">
    <property type="entry name" value="LEUCINE-SPECIFIC-BINDING PROTEIN"/>
    <property type="match status" value="1"/>
</dbReference>
<evidence type="ECO:0000256" key="1">
    <source>
        <dbReference type="ARBA" id="ARBA00010062"/>
    </source>
</evidence>
<feature type="domain" description="Leucine-binding protein" evidence="5">
    <location>
        <begin position="44"/>
        <end position="386"/>
    </location>
</feature>
<proteinExistence type="inferred from homology"/>
<dbReference type="Pfam" id="PF13458">
    <property type="entry name" value="Peripla_BP_6"/>
    <property type="match status" value="1"/>
</dbReference>
<dbReference type="InterPro" id="IPR006311">
    <property type="entry name" value="TAT_signal"/>
</dbReference>
<dbReference type="SUPFAM" id="SSF53822">
    <property type="entry name" value="Periplasmic binding protein-like I"/>
    <property type="match status" value="1"/>
</dbReference>
<dbReference type="PANTHER" id="PTHR30483:SF37">
    <property type="entry name" value="ABC TRANSPORTER SUBSTRATE-BINDING PROTEIN"/>
    <property type="match status" value="1"/>
</dbReference>
<dbReference type="CDD" id="cd06340">
    <property type="entry name" value="PBP1_ABC_ligand_binding-like"/>
    <property type="match status" value="1"/>
</dbReference>
<dbReference type="InterPro" id="IPR028082">
    <property type="entry name" value="Peripla_BP_I"/>
</dbReference>
<comment type="similarity">
    <text evidence="1">Belongs to the leucine-binding protein family.</text>
</comment>
<evidence type="ECO:0000313" key="6">
    <source>
        <dbReference type="EMBL" id="SOE18938.1"/>
    </source>
</evidence>
<dbReference type="PRINTS" id="PR00337">
    <property type="entry name" value="LEUILEVALBP"/>
</dbReference>
<dbReference type="AlphaFoldDB" id="A0A286IFN7"/>
<evidence type="ECO:0000313" key="7">
    <source>
        <dbReference type="Proteomes" id="UP000219465"/>
    </source>
</evidence>
<reference evidence="7" key="1">
    <citation type="submission" date="2017-08" db="EMBL/GenBank/DDBJ databases">
        <authorList>
            <person name="Varghese N."/>
            <person name="Submissions S."/>
        </authorList>
    </citation>
    <scope>NUCLEOTIDE SEQUENCE [LARGE SCALE GENOMIC DNA]</scope>
    <source>
        <strain evidence="7">KCTC 23107</strain>
    </source>
</reference>
<dbReference type="GO" id="GO:0006865">
    <property type="term" value="P:amino acid transport"/>
    <property type="evidence" value="ECO:0007669"/>
    <property type="project" value="UniProtKB-KW"/>
</dbReference>
<keyword evidence="3" id="KW-0732">Signal</keyword>
<dbReference type="Gene3D" id="3.40.50.2300">
    <property type="match status" value="2"/>
</dbReference>
<sequence>MADTKTTKSNSSGIRRREFLATGAAALAAGVTGFPAVLRAQAAPVKIGLIHPVSGFIAFSGSQCRAGAEMAIADINAAGGIKSMGGAMIEAMLADSQGKPDIGAAEVTKMAEAGVHGLVAGYSSAISLATSQEAAKTNTPHVVDVGVSDSIVNRGLSNTFRFGPGYGKVAEMAVTNLDTINKAAGSPAKTAMIVHEESLFGTGTAELLSKQLPGIGIEVVDVIKHANPTRDFTNIALQIKSKKPDLIIPANYYNEYVLLARTLRQQKIEAKGIYSVLGGAASNLQFVGEFPEAAELIMDCNHWYDPKSEVALERRKAAEAAGLVYTYEVFLAYNAVAFLADAIERAGSTDPEAINAALASSTWANHGMPYGPTKMVNGQNEGAQPVNTQVQKGEIEVIYPEEFASAETVFPMTM</sequence>
<dbReference type="EMBL" id="OCPC01000007">
    <property type="protein sequence ID" value="SOE18938.1"/>
    <property type="molecule type" value="Genomic_DNA"/>
</dbReference>
<evidence type="ECO:0000256" key="4">
    <source>
        <dbReference type="ARBA" id="ARBA00022970"/>
    </source>
</evidence>
<dbReference type="PROSITE" id="PS51318">
    <property type="entry name" value="TAT"/>
    <property type="match status" value="1"/>
</dbReference>
<accession>A0A286IFN7</accession>
<dbReference type="InterPro" id="IPR028081">
    <property type="entry name" value="Leu-bd"/>
</dbReference>
<evidence type="ECO:0000259" key="5">
    <source>
        <dbReference type="Pfam" id="PF13458"/>
    </source>
</evidence>
<keyword evidence="7" id="KW-1185">Reference proteome</keyword>
<keyword evidence="4" id="KW-0029">Amino-acid transport</keyword>
<dbReference type="OrthoDB" id="9791590at2"/>
<dbReference type="InterPro" id="IPR051010">
    <property type="entry name" value="BCAA_transport"/>
</dbReference>
<gene>
    <name evidence="6" type="ORF">SAMN05877838_3885</name>
</gene>
<protein>
    <submittedName>
        <fullName evidence="6">Amino acid/amide ABC transporter substrate-binding protein (HAAT family)</fullName>
    </submittedName>
</protein>
<dbReference type="Proteomes" id="UP000219465">
    <property type="component" value="Unassembled WGS sequence"/>
</dbReference>
<keyword evidence="2" id="KW-0813">Transport</keyword>
<evidence type="ECO:0000256" key="2">
    <source>
        <dbReference type="ARBA" id="ARBA00022448"/>
    </source>
</evidence>
<evidence type="ECO:0000256" key="3">
    <source>
        <dbReference type="ARBA" id="ARBA00022729"/>
    </source>
</evidence>
<dbReference type="InterPro" id="IPR000709">
    <property type="entry name" value="Leu_Ile_Val-bd"/>
</dbReference>